<dbReference type="GO" id="GO:0044027">
    <property type="term" value="P:negative regulation of gene expression via chromosomal CpG island methylation"/>
    <property type="evidence" value="ECO:0007669"/>
    <property type="project" value="TreeGrafter"/>
</dbReference>
<dbReference type="PRINTS" id="PR00105">
    <property type="entry name" value="C5METTRFRASE"/>
</dbReference>
<keyword evidence="3 6" id="KW-0808">Transferase</keyword>
<dbReference type="EMBL" id="UFSZ01000001">
    <property type="protein sequence ID" value="SUV17474.1"/>
    <property type="molecule type" value="Genomic_DNA"/>
</dbReference>
<name>A0A2S0K054_LYSSH</name>
<dbReference type="GO" id="GO:0003886">
    <property type="term" value="F:DNA (cytosine-5-)-methyltransferase activity"/>
    <property type="evidence" value="ECO:0007669"/>
    <property type="project" value="UniProtKB-EC"/>
</dbReference>
<dbReference type="Gene3D" id="3.90.120.10">
    <property type="entry name" value="DNA Methylase, subunit A, domain 2"/>
    <property type="match status" value="1"/>
</dbReference>
<dbReference type="RefSeq" id="WP_024364718.1">
    <property type="nucleotide sequence ID" value="NZ_BJNS01000045.1"/>
</dbReference>
<dbReference type="PANTHER" id="PTHR10629:SF52">
    <property type="entry name" value="DNA (CYTOSINE-5)-METHYLTRANSFERASE 1"/>
    <property type="match status" value="1"/>
</dbReference>
<dbReference type="GeneID" id="48276679"/>
<dbReference type="InterPro" id="IPR050390">
    <property type="entry name" value="C5-Methyltransferase"/>
</dbReference>
<dbReference type="Proteomes" id="UP000255295">
    <property type="component" value="Unassembled WGS sequence"/>
</dbReference>
<dbReference type="PROSITE" id="PS51679">
    <property type="entry name" value="SAM_MT_C5"/>
    <property type="match status" value="1"/>
</dbReference>
<dbReference type="AlphaFoldDB" id="A0A2S0K054"/>
<evidence type="ECO:0000256" key="6">
    <source>
        <dbReference type="PROSITE-ProRule" id="PRU01016"/>
    </source>
</evidence>
<evidence type="ECO:0000256" key="2">
    <source>
        <dbReference type="ARBA" id="ARBA00022603"/>
    </source>
</evidence>
<sequence length="341" mass="39418">MNEWHWSLSDLKKVEKHNFKVFSCFSCGGGSTMGYKLAGFDVMGNVEIDPEMMTLYKNNHHPKFPFLMGVQQFKEIPNSALPDELFNLDILDGSPPCSVFSVAGKREAKWGDAYHFREGQAKQRLDDLFFDFIDVAEKLRPKVVVAENVKGMLIGQAKGFLTLIAKAFDEIGYTLQLFLLNSASMGVPQRRERVFFIAHRKELNFPKLSLPFNEKPILYKEIRSGRGKALNPQTVTYQRWLKRRPIDNNIGDITKRTEGKDRSFNTVFVKDNKVPYTIASNSQFIRYDEPFFISEMDIIRIQSFPYDYDFGSSNIQYVCGMSVPPIMMKKIAEQIYLQWFK</sequence>
<comment type="similarity">
    <text evidence="6 7">Belongs to the class I-like SAM-binding methyltransferase superfamily. C5-methyltransferase family.</text>
</comment>
<evidence type="ECO:0000313" key="9">
    <source>
        <dbReference type="EMBL" id="SUV17474.1"/>
    </source>
</evidence>
<reference evidence="9 11" key="2">
    <citation type="submission" date="2018-06" db="EMBL/GenBank/DDBJ databases">
        <authorList>
            <consortium name="Pathogen Informatics"/>
            <person name="Doyle S."/>
        </authorList>
    </citation>
    <scope>NUCLEOTIDE SEQUENCE [LARGE SCALE GENOMIC DNA]</scope>
    <source>
        <strain evidence="9 11">NCTC10338</strain>
    </source>
</reference>
<accession>A0A2S0K054</accession>
<dbReference type="Pfam" id="PF00145">
    <property type="entry name" value="DNA_methylase"/>
    <property type="match status" value="1"/>
</dbReference>
<proteinExistence type="inferred from homology"/>
<keyword evidence="2 6" id="KW-0489">Methyltransferase</keyword>
<dbReference type="GO" id="GO:0009307">
    <property type="term" value="P:DNA restriction-modification system"/>
    <property type="evidence" value="ECO:0007669"/>
    <property type="project" value="UniProtKB-KW"/>
</dbReference>
<evidence type="ECO:0000256" key="4">
    <source>
        <dbReference type="ARBA" id="ARBA00022691"/>
    </source>
</evidence>
<evidence type="ECO:0000256" key="5">
    <source>
        <dbReference type="ARBA" id="ARBA00022747"/>
    </source>
</evidence>
<keyword evidence="5" id="KW-0680">Restriction system</keyword>
<dbReference type="GO" id="GO:0032259">
    <property type="term" value="P:methylation"/>
    <property type="evidence" value="ECO:0007669"/>
    <property type="project" value="UniProtKB-KW"/>
</dbReference>
<feature type="active site" evidence="6">
    <location>
        <position position="97"/>
    </location>
</feature>
<dbReference type="GO" id="GO:0003677">
    <property type="term" value="F:DNA binding"/>
    <property type="evidence" value="ECO:0007669"/>
    <property type="project" value="TreeGrafter"/>
</dbReference>
<dbReference type="NCBIfam" id="TIGR00675">
    <property type="entry name" value="dcm"/>
    <property type="match status" value="1"/>
</dbReference>
<dbReference type="SUPFAM" id="SSF53335">
    <property type="entry name" value="S-adenosyl-L-methionine-dependent methyltransferases"/>
    <property type="match status" value="1"/>
</dbReference>
<gene>
    <name evidence="9" type="primary">haeIIIM_1</name>
    <name evidence="8" type="ORF">LS41612_10750</name>
    <name evidence="9" type="ORF">NCTC10338_02577</name>
</gene>
<evidence type="ECO:0000313" key="8">
    <source>
        <dbReference type="EMBL" id="AVK96711.1"/>
    </source>
</evidence>
<dbReference type="EC" id="2.1.1.37" evidence="1"/>
<dbReference type="REBASE" id="236775">
    <property type="entry name" value="M.LspL28ORF10750P"/>
</dbReference>
<dbReference type="Gene3D" id="3.40.50.150">
    <property type="entry name" value="Vaccinia Virus protein VP39"/>
    <property type="match status" value="1"/>
</dbReference>
<organism evidence="8 10">
    <name type="scientific">Lysinibacillus sphaericus</name>
    <name type="common">Bacillus sphaericus</name>
    <dbReference type="NCBI Taxonomy" id="1421"/>
    <lineage>
        <taxon>Bacteria</taxon>
        <taxon>Bacillati</taxon>
        <taxon>Bacillota</taxon>
        <taxon>Bacilli</taxon>
        <taxon>Bacillales</taxon>
        <taxon>Bacillaceae</taxon>
        <taxon>Lysinibacillus</taxon>
    </lineage>
</organism>
<evidence type="ECO:0000256" key="1">
    <source>
        <dbReference type="ARBA" id="ARBA00011975"/>
    </source>
</evidence>
<protein>
    <recommendedName>
        <fullName evidence="1">DNA (cytosine-5-)-methyltransferase</fullName>
        <ecNumber evidence="1">2.1.1.37</ecNumber>
    </recommendedName>
</protein>
<dbReference type="REBASE" id="384806">
    <property type="entry name" value="M.Lsp10338ORF2577P"/>
</dbReference>
<dbReference type="InterPro" id="IPR029063">
    <property type="entry name" value="SAM-dependent_MTases_sf"/>
</dbReference>
<keyword evidence="4 6" id="KW-0949">S-adenosyl-L-methionine</keyword>
<dbReference type="EMBL" id="CP019980">
    <property type="protein sequence ID" value="AVK96711.1"/>
    <property type="molecule type" value="Genomic_DNA"/>
</dbReference>
<evidence type="ECO:0000256" key="7">
    <source>
        <dbReference type="RuleBase" id="RU000416"/>
    </source>
</evidence>
<dbReference type="Proteomes" id="UP000238825">
    <property type="component" value="Chromosome"/>
</dbReference>
<dbReference type="InterPro" id="IPR001525">
    <property type="entry name" value="C5_MeTfrase"/>
</dbReference>
<reference evidence="8 10" key="1">
    <citation type="submission" date="2017-03" db="EMBL/GenBank/DDBJ databases">
        <title>The whole genome sequencing and assembly of Lysinibacillus sphaericus DSM 28T strain.</title>
        <authorList>
            <person name="Lee Y.-J."/>
            <person name="Yi H."/>
            <person name="Bahn Y.-S."/>
            <person name="Kim J.F."/>
            <person name="Lee D.-W."/>
        </authorList>
    </citation>
    <scope>NUCLEOTIDE SEQUENCE [LARGE SCALE GENOMIC DNA]</scope>
    <source>
        <strain evidence="8 10">DSM 28</strain>
    </source>
</reference>
<dbReference type="PANTHER" id="PTHR10629">
    <property type="entry name" value="CYTOSINE-SPECIFIC METHYLTRANSFERASE"/>
    <property type="match status" value="1"/>
</dbReference>
<evidence type="ECO:0000313" key="11">
    <source>
        <dbReference type="Proteomes" id="UP000255295"/>
    </source>
</evidence>
<evidence type="ECO:0000256" key="3">
    <source>
        <dbReference type="ARBA" id="ARBA00022679"/>
    </source>
</evidence>
<evidence type="ECO:0000313" key="10">
    <source>
        <dbReference type="Proteomes" id="UP000238825"/>
    </source>
</evidence>